<evidence type="ECO:0000313" key="2">
    <source>
        <dbReference type="Proteomes" id="UP001141552"/>
    </source>
</evidence>
<evidence type="ECO:0000313" key="1">
    <source>
        <dbReference type="EMBL" id="KAJ4829794.1"/>
    </source>
</evidence>
<accession>A0A9Q0FFD9</accession>
<gene>
    <name evidence="1" type="ORF">Tsubulata_022094</name>
</gene>
<organism evidence="1 2">
    <name type="scientific">Turnera subulata</name>
    <dbReference type="NCBI Taxonomy" id="218843"/>
    <lineage>
        <taxon>Eukaryota</taxon>
        <taxon>Viridiplantae</taxon>
        <taxon>Streptophyta</taxon>
        <taxon>Embryophyta</taxon>
        <taxon>Tracheophyta</taxon>
        <taxon>Spermatophyta</taxon>
        <taxon>Magnoliopsida</taxon>
        <taxon>eudicotyledons</taxon>
        <taxon>Gunneridae</taxon>
        <taxon>Pentapetalae</taxon>
        <taxon>rosids</taxon>
        <taxon>fabids</taxon>
        <taxon>Malpighiales</taxon>
        <taxon>Passifloraceae</taxon>
        <taxon>Turnera</taxon>
    </lineage>
</organism>
<sequence length="115" mass="12703">MRRMADSGELRRALLWLQVRASALTGRAGYFEEVEIIINQFEIHPNILWTLLSPCAAHGNSKLGRSMARLLMLDGLVRRIALDFDVENVAKAAKASKEAKIAEIGADIGLLTKQS</sequence>
<dbReference type="OrthoDB" id="10265988at2759"/>
<comment type="caution">
    <text evidence="1">The sequence shown here is derived from an EMBL/GenBank/DDBJ whole genome shotgun (WGS) entry which is preliminary data.</text>
</comment>
<dbReference type="Proteomes" id="UP001141552">
    <property type="component" value="Unassembled WGS sequence"/>
</dbReference>
<name>A0A9Q0FFD9_9ROSI</name>
<dbReference type="AlphaFoldDB" id="A0A9Q0FFD9"/>
<reference evidence="1" key="2">
    <citation type="journal article" date="2023" name="Plants (Basel)">
        <title>Annotation of the Turnera subulata (Passifloraceae) Draft Genome Reveals the S-Locus Evolved after the Divergence of Turneroideae from Passifloroideae in a Stepwise Manner.</title>
        <authorList>
            <person name="Henning P.M."/>
            <person name="Roalson E.H."/>
            <person name="Mir W."/>
            <person name="McCubbin A.G."/>
            <person name="Shore J.S."/>
        </authorList>
    </citation>
    <scope>NUCLEOTIDE SEQUENCE</scope>
    <source>
        <strain evidence="1">F60SS</strain>
    </source>
</reference>
<proteinExistence type="predicted"/>
<dbReference type="EMBL" id="JAKUCV010005794">
    <property type="protein sequence ID" value="KAJ4829794.1"/>
    <property type="molecule type" value="Genomic_DNA"/>
</dbReference>
<reference evidence="1" key="1">
    <citation type="submission" date="2022-02" db="EMBL/GenBank/DDBJ databases">
        <authorList>
            <person name="Henning P.M."/>
            <person name="McCubbin A.G."/>
            <person name="Shore J.S."/>
        </authorList>
    </citation>
    <scope>NUCLEOTIDE SEQUENCE</scope>
    <source>
        <strain evidence="1">F60SS</strain>
        <tissue evidence="1">Leaves</tissue>
    </source>
</reference>
<protein>
    <submittedName>
        <fullName evidence="1">Uncharacterized protein</fullName>
    </submittedName>
</protein>
<keyword evidence="2" id="KW-1185">Reference proteome</keyword>